<protein>
    <submittedName>
        <fullName evidence="9">FtsX-like permease family protein</fullName>
    </submittedName>
</protein>
<proteinExistence type="predicted"/>
<feature type="transmembrane region" description="Helical" evidence="7">
    <location>
        <begin position="52"/>
        <end position="71"/>
    </location>
</feature>
<keyword evidence="3 7" id="KW-0812">Transmembrane</keyword>
<comment type="caution">
    <text evidence="9">The sequence shown here is derived from an EMBL/GenBank/DDBJ whole genome shotgun (WGS) entry which is preliminary data.</text>
</comment>
<keyword evidence="10" id="KW-1185">Reference proteome</keyword>
<evidence type="ECO:0000256" key="6">
    <source>
        <dbReference type="SAM" id="MobiDB-lite"/>
    </source>
</evidence>
<feature type="region of interest" description="Disordered" evidence="6">
    <location>
        <begin position="1"/>
        <end position="25"/>
    </location>
</feature>
<feature type="transmembrane region" description="Helical" evidence="7">
    <location>
        <begin position="768"/>
        <end position="790"/>
    </location>
</feature>
<dbReference type="InterPro" id="IPR038766">
    <property type="entry name" value="Membrane_comp_ABC_pdt"/>
</dbReference>
<dbReference type="PANTHER" id="PTHR30287">
    <property type="entry name" value="MEMBRANE COMPONENT OF PREDICTED ABC SUPERFAMILY METABOLITE UPTAKE TRANSPORTER"/>
    <property type="match status" value="1"/>
</dbReference>
<feature type="transmembrane region" description="Helical" evidence="7">
    <location>
        <begin position="437"/>
        <end position="458"/>
    </location>
</feature>
<dbReference type="EMBL" id="JBIRGQ010000004">
    <property type="protein sequence ID" value="MFH8547863.1"/>
    <property type="molecule type" value="Genomic_DNA"/>
</dbReference>
<feature type="transmembrane region" description="Helical" evidence="7">
    <location>
        <begin position="387"/>
        <end position="409"/>
    </location>
</feature>
<feature type="transmembrane region" description="Helical" evidence="7">
    <location>
        <begin position="359"/>
        <end position="381"/>
    </location>
</feature>
<dbReference type="Pfam" id="PF02687">
    <property type="entry name" value="FtsX"/>
    <property type="match status" value="2"/>
</dbReference>
<feature type="transmembrane region" description="Helical" evidence="7">
    <location>
        <begin position="731"/>
        <end position="756"/>
    </location>
</feature>
<dbReference type="RefSeq" id="WP_397714195.1">
    <property type="nucleotide sequence ID" value="NZ_JBIRGN010000004.1"/>
</dbReference>
<feature type="region of interest" description="Disordered" evidence="6">
    <location>
        <begin position="81"/>
        <end position="100"/>
    </location>
</feature>
<name>A0ABW7QT29_9ACTN</name>
<keyword evidence="5 7" id="KW-0472">Membrane</keyword>
<evidence type="ECO:0000256" key="7">
    <source>
        <dbReference type="SAM" id="Phobius"/>
    </source>
</evidence>
<dbReference type="Proteomes" id="UP001610818">
    <property type="component" value="Unassembled WGS sequence"/>
</dbReference>
<reference evidence="9 10" key="1">
    <citation type="submission" date="2024-10" db="EMBL/GenBank/DDBJ databases">
        <title>The Natural Products Discovery Center: Release of the First 8490 Sequenced Strains for Exploring Actinobacteria Biosynthetic Diversity.</title>
        <authorList>
            <person name="Kalkreuter E."/>
            <person name="Kautsar S.A."/>
            <person name="Yang D."/>
            <person name="Bader C.D."/>
            <person name="Teijaro C.N."/>
            <person name="Fluegel L."/>
            <person name="Davis C.M."/>
            <person name="Simpson J.R."/>
            <person name="Lauterbach L."/>
            <person name="Steele A.D."/>
            <person name="Gui C."/>
            <person name="Meng S."/>
            <person name="Li G."/>
            <person name="Viehrig K."/>
            <person name="Ye F."/>
            <person name="Su P."/>
            <person name="Kiefer A.F."/>
            <person name="Nichols A."/>
            <person name="Cepeda A.J."/>
            <person name="Yan W."/>
            <person name="Fan B."/>
            <person name="Jiang Y."/>
            <person name="Adhikari A."/>
            <person name="Zheng C.-J."/>
            <person name="Schuster L."/>
            <person name="Cowan T.M."/>
            <person name="Smanski M.J."/>
            <person name="Chevrette M.G."/>
            <person name="De Carvalho L.P.S."/>
            <person name="Shen B."/>
        </authorList>
    </citation>
    <scope>NUCLEOTIDE SEQUENCE [LARGE SCALE GENOMIC DNA]</scope>
    <source>
        <strain evidence="9 10">NPDC017990</strain>
    </source>
</reference>
<evidence type="ECO:0000313" key="10">
    <source>
        <dbReference type="Proteomes" id="UP001610818"/>
    </source>
</evidence>
<keyword evidence="4 7" id="KW-1133">Transmembrane helix</keyword>
<feature type="transmembrane region" description="Helical" evidence="7">
    <location>
        <begin position="219"/>
        <end position="243"/>
    </location>
</feature>
<organism evidence="9 10">
    <name type="scientific">Streptomyces longisporoflavus</name>
    <dbReference type="NCBI Taxonomy" id="28044"/>
    <lineage>
        <taxon>Bacteria</taxon>
        <taxon>Bacillati</taxon>
        <taxon>Actinomycetota</taxon>
        <taxon>Actinomycetes</taxon>
        <taxon>Kitasatosporales</taxon>
        <taxon>Streptomycetaceae</taxon>
        <taxon>Streptomyces</taxon>
    </lineage>
</organism>
<evidence type="ECO:0000256" key="5">
    <source>
        <dbReference type="ARBA" id="ARBA00023136"/>
    </source>
</evidence>
<keyword evidence="2" id="KW-1003">Cell membrane</keyword>
<evidence type="ECO:0000256" key="1">
    <source>
        <dbReference type="ARBA" id="ARBA00004651"/>
    </source>
</evidence>
<comment type="subcellular location">
    <subcellularLocation>
        <location evidence="1">Cell membrane</location>
        <topology evidence="1">Multi-pass membrane protein</topology>
    </subcellularLocation>
</comment>
<feature type="transmembrane region" description="Helical" evidence="7">
    <location>
        <begin position="275"/>
        <end position="297"/>
    </location>
</feature>
<feature type="transmembrane region" description="Helical" evidence="7">
    <location>
        <begin position="317"/>
        <end position="338"/>
    </location>
</feature>
<dbReference type="InterPro" id="IPR003838">
    <property type="entry name" value="ABC3_permease_C"/>
</dbReference>
<feature type="transmembrane region" description="Helical" evidence="7">
    <location>
        <begin position="683"/>
        <end position="704"/>
    </location>
</feature>
<feature type="domain" description="ABC3 transporter permease C-terminal" evidence="8">
    <location>
        <begin position="230"/>
        <end position="340"/>
    </location>
</feature>
<sequence>MSLDTRAKGHTETAPPYPEHTPPAGVRARARDLVLGIRFAVGGGRAGWARTILTAVGVGLGVALLLGAASVPNLLQHRDDRSVARSDTGQFDGKHRERSDTSVLVRGADTDFRDSTVAGRVLRAEGKHPVLPPGLDKIPADGEMVVSPALRDLMNSPEGKLLKERFGEYRVTGTIGDPGLVHPKELYFYTGSDALTPAKGGHRVAKFGYKQPAEPLDPVLVVLVVLGCVVLLTPVIIFIGTAVRFGGDRRDKRLAALRLVGADARAVRRIAAGEALCGALLGLVLGGLAFLGLRELLGVFDVWKVSAFASDVTPVPGLAVLVLLVVPLTAVVVTLISLRAVSIEPLGVFRNAKPRKRRIWWRVLMPVVGIGILLSSGRLAGDLTPPVYAIGLGATLTLIGLAALLPWLVEAAVARLRGGPVPWQLAIRRLQLSSGTAARAVSGITVAVAGAIALQMMFGAMHDDFDRVTDNDPGRAKLQVRADVGDGELAEQMIDKFRTTKGVENVIGTVVTYVVKPGKPKNADDIRPTTELTVGTCANLRELARIDSCEDGDTFVVHTGDAEMNEWVDETARPGKPVDLNSISWDEPGHRHMPWTLPADSPTVKARPDPGGELHNGIFATPGAISPSKLVDASTNAMIQVDPDVRDNEEYVRNAAARIDPFLDVMTLRAVERDKQYASIQTGLQIGAMATMVLIAASMLVSMLEQLRERRRLLAALTAFGTRRGSMAWSVLWQTAIPVALGLALAVAGGLGLGFVMVRMIEKSVEDWWVFLPLTGAGAVLVALVTLLSLPPLWRMMRPDGLRTE</sequence>
<gene>
    <name evidence="9" type="ORF">ACH4F9_22915</name>
</gene>
<evidence type="ECO:0000313" key="9">
    <source>
        <dbReference type="EMBL" id="MFH8547863.1"/>
    </source>
</evidence>
<evidence type="ECO:0000259" key="8">
    <source>
        <dbReference type="Pfam" id="PF02687"/>
    </source>
</evidence>
<dbReference type="PANTHER" id="PTHR30287:SF2">
    <property type="entry name" value="BLL1001 PROTEIN"/>
    <property type="match status" value="1"/>
</dbReference>
<accession>A0ABW7QT29</accession>
<evidence type="ECO:0000256" key="2">
    <source>
        <dbReference type="ARBA" id="ARBA00022475"/>
    </source>
</evidence>
<feature type="compositionally biased region" description="Basic and acidic residues" evidence="6">
    <location>
        <begin position="1"/>
        <end position="11"/>
    </location>
</feature>
<evidence type="ECO:0000256" key="4">
    <source>
        <dbReference type="ARBA" id="ARBA00022989"/>
    </source>
</evidence>
<feature type="domain" description="ABC3 transporter permease C-terminal" evidence="8">
    <location>
        <begin position="690"/>
        <end position="797"/>
    </location>
</feature>
<evidence type="ECO:0000256" key="3">
    <source>
        <dbReference type="ARBA" id="ARBA00022692"/>
    </source>
</evidence>